<protein>
    <submittedName>
        <fullName evidence="1">Uncharacterized protein</fullName>
    </submittedName>
</protein>
<name>A0ACC0UR84_9HYPO</name>
<organism evidence="1 2">
    <name type="scientific">Trichothecium roseum</name>
    <dbReference type="NCBI Taxonomy" id="47278"/>
    <lineage>
        <taxon>Eukaryota</taxon>
        <taxon>Fungi</taxon>
        <taxon>Dikarya</taxon>
        <taxon>Ascomycota</taxon>
        <taxon>Pezizomycotina</taxon>
        <taxon>Sordariomycetes</taxon>
        <taxon>Hypocreomycetidae</taxon>
        <taxon>Hypocreales</taxon>
        <taxon>Hypocreales incertae sedis</taxon>
        <taxon>Trichothecium</taxon>
    </lineage>
</organism>
<accession>A0ACC0UR84</accession>
<evidence type="ECO:0000313" key="1">
    <source>
        <dbReference type="EMBL" id="KAI9896161.1"/>
    </source>
</evidence>
<evidence type="ECO:0000313" key="2">
    <source>
        <dbReference type="Proteomes" id="UP001163324"/>
    </source>
</evidence>
<reference evidence="1" key="1">
    <citation type="submission" date="2022-10" db="EMBL/GenBank/DDBJ databases">
        <title>Complete Genome of Trichothecium roseum strain YXFP-22015, a Plant Pathogen Isolated from Citrus.</title>
        <authorList>
            <person name="Wang Y."/>
            <person name="Zhu L."/>
        </authorList>
    </citation>
    <scope>NUCLEOTIDE SEQUENCE</scope>
    <source>
        <strain evidence="1">YXFP-22015</strain>
    </source>
</reference>
<sequence length="1236" mass="139838">MIAFAQGNSWPYDRYRPHQDVGYVGSPPADPVPEFPVEPTDLFVDWLRGLVNRNDSFELQSIFKNGTIPDEANSIDDVVAQIETPEHPAPAIPIVGPGVPTRAPTYDPQAEAAALFKNLKYALDPRCTINKSSWWYRTYEGNCNWLKQDETGEGSIGTARQRDYKQYTYADGISTPREGPNARAISNAFFKRKKRIYYDHTPLLLGLIEFIMHDITYSQDSTEEFIEVSMPDDEDIFPRNTTLKVQRTASVPGTGTSKSNPRENINMASTWLDISSLYGSTPDVALKLRSKVDGKLLTQEVRAPGTKASASYLPFNTMNVSTNTRPNVRVEDLFAGGDPRTNEDWLMLGVHTLLLREHNRLCDILKKQKPGWDDEQLYQTVRLLMSAKYALIANSYQMAYWTDEMPWPRDDGFPLYRQMFGENALEINPANTYPWPLVTKNGMPMTVSAEMAVVYRFHELIIPSFPIKNQDNQTLWEQDLFNTGFNATGFLDVGLERILAGTVASHIPNFKSGVDENFRSAGKYRGHALDIVVASIVHEREQGLPTFNQYFRSYNEQNPNVEVPIRDSWEDFSSDPEVVDSLKRLYSHPDDVDLVVGCQLDEEWFPGTTVPKSALIISLFSLFGMGNSDRFSIGFSMMRCLLVDRPWDCHPSNALEDLLWEHKSVPGFPNFRFYNTFWMNELDLPAHGVNLLWRLITENSEIDCVQKSPLFPHDNITNPILCVKPDKQPTFLELLMTALQVVLKIIEDSPFKFVATIIIAVLSAIFAIVDYLRKWPWGDAPPSLLGLPFIGEALAFQKNPLEVLRRGFKKYGNSASRCFGIKLASLTHYVITNFKDLELMRIDNTYEKKFSLHEFLKAINFPIITRKENFDSDIHTKLIRSHFGDPATVARFAPVIENASKDFLKLNPLVTAGSDTHASLNDWINEYITSVVSRCIVGPDGYNDAVLIKTFLKFNDDAVAAMGLSSMLPGFLQFIAARSINEDFDTIRGVVAPIIKERRQLRSKRRKEDPVFMDFIIAEIDDDDRVSDLIAIIVWGGLVNLQATFSSTLLDIINDRLGQSTLLPSLRAATISDLDTFRPWAVESPWNQLRSAMFESIRLCGPITGPARKVLQKVSLPSQPSLKLPLGSVATLSAYSTHRDTAAWGNDAAVYHPDRFTQVEPPIGEPQFITWGLQGPHMCPGRWFAQTAILLMTRVALLEYEFDPERRLTDEEKYTYSAGNVMRVPVRMTVKQRGKI</sequence>
<keyword evidence="2" id="KW-1185">Reference proteome</keyword>
<dbReference type="EMBL" id="CM047948">
    <property type="protein sequence ID" value="KAI9896161.1"/>
    <property type="molecule type" value="Genomic_DNA"/>
</dbReference>
<proteinExistence type="predicted"/>
<dbReference type="Proteomes" id="UP001163324">
    <property type="component" value="Chromosome 9"/>
</dbReference>
<gene>
    <name evidence="1" type="ORF">N3K66_008333</name>
</gene>
<comment type="caution">
    <text evidence="1">The sequence shown here is derived from an EMBL/GenBank/DDBJ whole genome shotgun (WGS) entry which is preliminary data.</text>
</comment>